<dbReference type="PANTHER" id="PTHR23537">
    <property type="match status" value="1"/>
</dbReference>
<keyword evidence="4 6" id="KW-1133">Transmembrane helix</keyword>
<feature type="domain" description="Major facilitator superfamily (MFS) profile" evidence="7">
    <location>
        <begin position="1"/>
        <end position="386"/>
    </location>
</feature>
<evidence type="ECO:0000259" key="7">
    <source>
        <dbReference type="PROSITE" id="PS50850"/>
    </source>
</evidence>
<feature type="transmembrane region" description="Helical" evidence="6">
    <location>
        <begin position="43"/>
        <end position="64"/>
    </location>
</feature>
<dbReference type="InterPro" id="IPR020846">
    <property type="entry name" value="MFS_dom"/>
</dbReference>
<dbReference type="InterPro" id="IPR010645">
    <property type="entry name" value="MFS_4"/>
</dbReference>
<dbReference type="RefSeq" id="WP_368502795.1">
    <property type="nucleotide sequence ID" value="NZ_CP162550.1"/>
</dbReference>
<proteinExistence type="predicted"/>
<keyword evidence="8" id="KW-0614">Plasmid</keyword>
<dbReference type="GO" id="GO:0005886">
    <property type="term" value="C:plasma membrane"/>
    <property type="evidence" value="ECO:0007669"/>
    <property type="project" value="UniProtKB-SubCell"/>
</dbReference>
<evidence type="ECO:0000256" key="5">
    <source>
        <dbReference type="ARBA" id="ARBA00023136"/>
    </source>
</evidence>
<evidence type="ECO:0000256" key="1">
    <source>
        <dbReference type="ARBA" id="ARBA00004651"/>
    </source>
</evidence>
<feature type="transmembrane region" description="Helical" evidence="6">
    <location>
        <begin position="99"/>
        <end position="123"/>
    </location>
</feature>
<feature type="transmembrane region" description="Helical" evidence="6">
    <location>
        <begin position="76"/>
        <end position="93"/>
    </location>
</feature>
<feature type="transmembrane region" description="Helical" evidence="6">
    <location>
        <begin position="162"/>
        <end position="184"/>
    </location>
</feature>
<sequence length="399" mass="43610">MDSIVSKERNLLIISGFLSLAIVMGIGRFSYTPIFPYMQLDFLLTPFTAGLLATFNFIGYFIGALGARFFPQQSKWLLRGLLVNIATTILMGFTESYLLWLVFRLLSGITSGLIFVLVSNLILSHLNQTGKMSYSGFLFGGVGFGILISGLTIPIIQSFSSWHANWIILGVISAFLMIFIVYGIKVQEPTRSKSPQPTNKPIYNTNNKQSIKFALYISYTLEGFGYIIFGTFITAMLVNNTNFTFESPYVWAVVGLGAIPSCIFWAWLGKKTSDISALKWAYITQIVSILIPVFTDNLILVLISAFGFGATFMGITTLTMTIAKSLYGQSANLISGLTAAYAAGQLLGPVIAGTVITTNDYILPFIISAAALTAALITINIINVKKGEKNNAVCKYQSN</sequence>
<dbReference type="AlphaFoldDB" id="A0AB39BN69"/>
<feature type="transmembrane region" description="Helical" evidence="6">
    <location>
        <begin position="333"/>
        <end position="356"/>
    </location>
</feature>
<evidence type="ECO:0000256" key="6">
    <source>
        <dbReference type="SAM" id="Phobius"/>
    </source>
</evidence>
<evidence type="ECO:0000313" key="8">
    <source>
        <dbReference type="EMBL" id="XDI35179.1"/>
    </source>
</evidence>
<feature type="transmembrane region" description="Helical" evidence="6">
    <location>
        <begin position="362"/>
        <end position="382"/>
    </location>
</feature>
<dbReference type="InterPro" id="IPR036259">
    <property type="entry name" value="MFS_trans_sf"/>
</dbReference>
<dbReference type="Gene3D" id="1.20.1250.20">
    <property type="entry name" value="MFS general substrate transporter like domains"/>
    <property type="match status" value="2"/>
</dbReference>
<accession>A0AB39BN69</accession>
<dbReference type="EMBL" id="CP162550">
    <property type="protein sequence ID" value="XDI35179.1"/>
    <property type="molecule type" value="Genomic_DNA"/>
</dbReference>
<feature type="transmembrane region" description="Helical" evidence="6">
    <location>
        <begin position="277"/>
        <end position="294"/>
    </location>
</feature>
<feature type="transmembrane region" description="Helical" evidence="6">
    <location>
        <begin position="12"/>
        <end position="31"/>
    </location>
</feature>
<keyword evidence="3 6" id="KW-0812">Transmembrane</keyword>
<dbReference type="PROSITE" id="PS50850">
    <property type="entry name" value="MFS"/>
    <property type="match status" value="1"/>
</dbReference>
<feature type="transmembrane region" description="Helical" evidence="6">
    <location>
        <begin position="300"/>
        <end position="321"/>
    </location>
</feature>
<reference evidence="8" key="1">
    <citation type="submission" date="2024-07" db="EMBL/GenBank/DDBJ databases">
        <title>Identification and characteristics of an arsenic-resistant bacterial isolate, which belongs to a novel species.</title>
        <authorList>
            <person name="Juszczyk A."/>
            <person name="Kowalczyk A."/>
            <person name="Was K."/>
            <person name="Kosowicz W."/>
            <person name="Budzyn A."/>
            <person name="Latowski D."/>
        </authorList>
    </citation>
    <scope>NUCLEOTIDE SEQUENCE</scope>
    <source>
        <strain evidence="8">As8PL</strain>
        <plasmid evidence="8">unnamed</plasmid>
    </source>
</reference>
<feature type="transmembrane region" description="Helical" evidence="6">
    <location>
        <begin position="249"/>
        <end position="268"/>
    </location>
</feature>
<protein>
    <submittedName>
        <fullName evidence="8">YbfB/YjiJ family MFS transporter</fullName>
    </submittedName>
</protein>
<evidence type="ECO:0000256" key="2">
    <source>
        <dbReference type="ARBA" id="ARBA00022448"/>
    </source>
</evidence>
<keyword evidence="5 6" id="KW-0472">Membrane</keyword>
<geneLocation type="plasmid" evidence="8">
    <name>unnamed</name>
</geneLocation>
<dbReference type="SUPFAM" id="SSF103473">
    <property type="entry name" value="MFS general substrate transporter"/>
    <property type="match status" value="1"/>
</dbReference>
<dbReference type="PANTHER" id="PTHR23537:SF1">
    <property type="entry name" value="SUGAR TRANSPORTER"/>
    <property type="match status" value="1"/>
</dbReference>
<feature type="transmembrane region" description="Helical" evidence="6">
    <location>
        <begin position="135"/>
        <end position="156"/>
    </location>
</feature>
<name>A0AB39BN69_9BACI</name>
<dbReference type="GO" id="GO:0022857">
    <property type="term" value="F:transmembrane transporter activity"/>
    <property type="evidence" value="ECO:0007669"/>
    <property type="project" value="InterPro"/>
</dbReference>
<gene>
    <name evidence="8" type="ORF">AB3N04_00210</name>
</gene>
<keyword evidence="2" id="KW-0813">Transport</keyword>
<dbReference type="Pfam" id="PF06779">
    <property type="entry name" value="MFS_4"/>
    <property type="match status" value="1"/>
</dbReference>
<organism evidence="8">
    <name type="scientific">Alkalihalophilus sp. As8PL</name>
    <dbReference type="NCBI Taxonomy" id="3237103"/>
    <lineage>
        <taxon>Bacteria</taxon>
        <taxon>Bacillati</taxon>
        <taxon>Bacillota</taxon>
        <taxon>Bacilli</taxon>
        <taxon>Bacillales</taxon>
        <taxon>Bacillaceae</taxon>
        <taxon>Alkalihalophilus</taxon>
    </lineage>
</organism>
<evidence type="ECO:0000256" key="4">
    <source>
        <dbReference type="ARBA" id="ARBA00022989"/>
    </source>
</evidence>
<evidence type="ECO:0000256" key="3">
    <source>
        <dbReference type="ARBA" id="ARBA00022692"/>
    </source>
</evidence>
<feature type="transmembrane region" description="Helical" evidence="6">
    <location>
        <begin position="213"/>
        <end position="237"/>
    </location>
</feature>
<comment type="subcellular location">
    <subcellularLocation>
        <location evidence="1">Cell membrane</location>
        <topology evidence="1">Multi-pass membrane protein</topology>
    </subcellularLocation>
</comment>